<dbReference type="RefSeq" id="XP_005717302.1">
    <property type="nucleotide sequence ID" value="XM_005717245.1"/>
</dbReference>
<dbReference type="GO" id="GO:0005839">
    <property type="term" value="C:proteasome core complex"/>
    <property type="evidence" value="ECO:0007669"/>
    <property type="project" value="InterPro"/>
</dbReference>
<reference evidence="6" key="1">
    <citation type="journal article" date="2013" name="Proc. Natl. Acad. Sci. U.S.A.">
        <title>Genome structure and metabolic features in the red seaweed Chondrus crispus shed light on evolution of the Archaeplastida.</title>
        <authorList>
            <person name="Collen J."/>
            <person name="Porcel B."/>
            <person name="Carre W."/>
            <person name="Ball S.G."/>
            <person name="Chaparro C."/>
            <person name="Tonon T."/>
            <person name="Barbeyron T."/>
            <person name="Michel G."/>
            <person name="Noel B."/>
            <person name="Valentin K."/>
            <person name="Elias M."/>
            <person name="Artiguenave F."/>
            <person name="Arun A."/>
            <person name="Aury J.M."/>
            <person name="Barbosa-Neto J.F."/>
            <person name="Bothwell J.H."/>
            <person name="Bouget F.Y."/>
            <person name="Brillet L."/>
            <person name="Cabello-Hurtado F."/>
            <person name="Capella-Gutierrez S."/>
            <person name="Charrier B."/>
            <person name="Cladiere L."/>
            <person name="Cock J.M."/>
            <person name="Coelho S.M."/>
            <person name="Colleoni C."/>
            <person name="Czjzek M."/>
            <person name="Da Silva C."/>
            <person name="Delage L."/>
            <person name="Denoeud F."/>
            <person name="Deschamps P."/>
            <person name="Dittami S.M."/>
            <person name="Gabaldon T."/>
            <person name="Gachon C.M."/>
            <person name="Groisillier A."/>
            <person name="Herve C."/>
            <person name="Jabbari K."/>
            <person name="Katinka M."/>
            <person name="Kloareg B."/>
            <person name="Kowalczyk N."/>
            <person name="Labadie K."/>
            <person name="Leblanc C."/>
            <person name="Lopez P.J."/>
            <person name="McLachlan D.H."/>
            <person name="Meslet-Cladiere L."/>
            <person name="Moustafa A."/>
            <person name="Nehr Z."/>
            <person name="Nyvall Collen P."/>
            <person name="Panaud O."/>
            <person name="Partensky F."/>
            <person name="Poulain J."/>
            <person name="Rensing S.A."/>
            <person name="Rousvoal S."/>
            <person name="Samson G."/>
            <person name="Symeonidi A."/>
            <person name="Weissenbach J."/>
            <person name="Zambounis A."/>
            <person name="Wincker P."/>
            <person name="Boyen C."/>
        </authorList>
    </citation>
    <scope>NUCLEOTIDE SEQUENCE [LARGE SCALE GENOMIC DNA]</scope>
    <source>
        <strain evidence="6">cv. Stackhouse</strain>
    </source>
</reference>
<evidence type="ECO:0000313" key="6">
    <source>
        <dbReference type="Proteomes" id="UP000012073"/>
    </source>
</evidence>
<dbReference type="PhylomeDB" id="S0F3W0"/>
<keyword evidence="2" id="KW-0645">Protease</keyword>
<proteinExistence type="inferred from homology"/>
<evidence type="ECO:0000256" key="2">
    <source>
        <dbReference type="ARBA" id="ARBA00022670"/>
    </source>
</evidence>
<dbReference type="Gene3D" id="3.60.20.10">
    <property type="entry name" value="Glutamine Phosphoribosylpyrophosphate, subunit 1, domain 1"/>
    <property type="match status" value="1"/>
</dbReference>
<dbReference type="GeneID" id="17325018"/>
<dbReference type="NCBIfam" id="TIGR03692">
    <property type="entry name" value="ATP_dep_HslV"/>
    <property type="match status" value="1"/>
</dbReference>
<dbReference type="InterPro" id="IPR001353">
    <property type="entry name" value="Proteasome_sua/b"/>
</dbReference>
<dbReference type="OrthoDB" id="276825at2759"/>
<dbReference type="Pfam" id="PF00227">
    <property type="entry name" value="Proteasome"/>
    <property type="match status" value="1"/>
</dbReference>
<evidence type="ECO:0000313" key="5">
    <source>
        <dbReference type="EMBL" id="CDF77518.1"/>
    </source>
</evidence>
<dbReference type="GO" id="GO:0004298">
    <property type="term" value="F:threonine-type endopeptidase activity"/>
    <property type="evidence" value="ECO:0007669"/>
    <property type="project" value="UniProtKB-KW"/>
</dbReference>
<organism evidence="5 6">
    <name type="scientific">Chondrus crispus</name>
    <name type="common">Carrageen Irish moss</name>
    <name type="synonym">Polymorpha crispa</name>
    <dbReference type="NCBI Taxonomy" id="2769"/>
    <lineage>
        <taxon>Eukaryota</taxon>
        <taxon>Rhodophyta</taxon>
        <taxon>Florideophyceae</taxon>
        <taxon>Rhodymeniophycidae</taxon>
        <taxon>Gigartinales</taxon>
        <taxon>Gigartinaceae</taxon>
        <taxon>Chondrus</taxon>
    </lineage>
</organism>
<name>S0F3W0_CHOCR</name>
<dbReference type="InterPro" id="IPR029055">
    <property type="entry name" value="Ntn_hydrolases_N"/>
</dbReference>
<dbReference type="NCBIfam" id="NF003964">
    <property type="entry name" value="PRK05456.1"/>
    <property type="match status" value="1"/>
</dbReference>
<dbReference type="Gramene" id="CDF77518">
    <property type="protein sequence ID" value="CDF77518"/>
    <property type="gene ID" value="CHC_T00005380001"/>
</dbReference>
<dbReference type="EMBL" id="HG001843">
    <property type="protein sequence ID" value="CDF77518.1"/>
    <property type="molecule type" value="Genomic_DNA"/>
</dbReference>
<evidence type="ECO:0000256" key="1">
    <source>
        <dbReference type="ARBA" id="ARBA00006053"/>
    </source>
</evidence>
<sequence>MFFTKSSAVMRSTIGSVAAGITRSTTPLYAQRQIQPSRSTTVIAVRKDNSVTVVGDGQVTLGATVVKPNARKVRRLGSEKKVIAGFAGATADALTLIDRLEGKLDEHPDHHDQLLRACVSLAKDWRMDKYLRRLDASLLVCDESISLYVTGTGDVLESPDGIIGIGSGSSYAIAAARALLPIDSMSAEDIAKKALAIAADLDIYTNHGVISESISTTPPHAEKKDDS</sequence>
<evidence type="ECO:0000256" key="3">
    <source>
        <dbReference type="ARBA" id="ARBA00022698"/>
    </source>
</evidence>
<dbReference type="AlphaFoldDB" id="S0F3W0"/>
<comment type="similarity">
    <text evidence="1">Belongs to the peptidase T1B family. HslV subfamily.</text>
</comment>
<dbReference type="GO" id="GO:0009376">
    <property type="term" value="C:HslUV protease complex"/>
    <property type="evidence" value="ECO:0007669"/>
    <property type="project" value="InterPro"/>
</dbReference>
<keyword evidence="6" id="KW-1185">Reference proteome</keyword>
<dbReference type="PROSITE" id="PS51476">
    <property type="entry name" value="PROTEASOME_BETA_2"/>
    <property type="match status" value="1"/>
</dbReference>
<gene>
    <name evidence="5" type="ORF">CHC_T00005380001</name>
</gene>
<accession>S0F3W0</accession>
<dbReference type="InterPro" id="IPR023333">
    <property type="entry name" value="Proteasome_suB-type"/>
</dbReference>
<dbReference type="STRING" id="2769.S0F3W0"/>
<dbReference type="PANTHER" id="PTHR32194">
    <property type="entry name" value="METALLOPROTEASE TLDD"/>
    <property type="match status" value="1"/>
</dbReference>
<dbReference type="PANTHER" id="PTHR32194:SF7">
    <property type="entry name" value="ATP-DEPENDENT PROTEASE SUBUNIT HSLV"/>
    <property type="match status" value="1"/>
</dbReference>
<dbReference type="Proteomes" id="UP000012073">
    <property type="component" value="Unassembled WGS sequence"/>
</dbReference>
<dbReference type="OMA" id="WRTDKML"/>
<dbReference type="SUPFAM" id="SSF56235">
    <property type="entry name" value="N-terminal nucleophile aminohydrolases (Ntn hydrolases)"/>
    <property type="match status" value="1"/>
</dbReference>
<dbReference type="InterPro" id="IPR022281">
    <property type="entry name" value="ATP-dep_Prtase_HsIV_su"/>
</dbReference>
<protein>
    <submittedName>
        <fullName evidence="5">Uncharacterized protein</fullName>
    </submittedName>
</protein>
<dbReference type="KEGG" id="ccp:CHC_T00005380001"/>
<evidence type="ECO:0000256" key="4">
    <source>
        <dbReference type="ARBA" id="ARBA00022801"/>
    </source>
</evidence>
<keyword evidence="4" id="KW-0378">Hydrolase</keyword>
<keyword evidence="3" id="KW-0888">Threonine protease</keyword>
<dbReference type="GO" id="GO:0051603">
    <property type="term" value="P:proteolysis involved in protein catabolic process"/>
    <property type="evidence" value="ECO:0007669"/>
    <property type="project" value="InterPro"/>
</dbReference>